<gene>
    <name evidence="2" type="ORF">A3841_12860</name>
</gene>
<dbReference type="AlphaFoldDB" id="A0A1Q5PEU4"/>
<evidence type="ECO:0000313" key="2">
    <source>
        <dbReference type="EMBL" id="OKL40737.1"/>
    </source>
</evidence>
<protein>
    <submittedName>
        <fullName evidence="2">Uncharacterized protein</fullName>
    </submittedName>
</protein>
<dbReference type="Proteomes" id="UP000186551">
    <property type="component" value="Unassembled WGS sequence"/>
</dbReference>
<sequence length="148" mass="17766">MFGTCFALGELNLRKKHMKKLLTIAFMLSFVFAGQAALADSHGNGNGKGKAKGKPSFVDEKHRAHAEWKREKEYEKEYKKRMKKHDDEDRDDDRWNRRREEERRRDDERWERSREEQRRSEETRRRTRNRTLGQVILDEAGRGRTTSN</sequence>
<proteinExistence type="predicted"/>
<feature type="region of interest" description="Disordered" evidence="1">
    <location>
        <begin position="40"/>
        <end position="148"/>
    </location>
</feature>
<reference evidence="2 3" key="1">
    <citation type="submission" date="2016-03" db="EMBL/GenBank/DDBJ databases">
        <title>Genome sequence of Pontibacter sp. nov., of the family cytophagaceae, isolated from marine sediment of the Yellow Sea, China.</title>
        <authorList>
            <person name="Zhang G."/>
            <person name="Zhang R."/>
        </authorList>
    </citation>
    <scope>NUCLEOTIDE SEQUENCE [LARGE SCALE GENOMIC DNA]</scope>
    <source>
        <strain evidence="2 3">S10-8</strain>
    </source>
</reference>
<feature type="compositionally biased region" description="Basic and acidic residues" evidence="1">
    <location>
        <begin position="57"/>
        <end position="124"/>
    </location>
</feature>
<evidence type="ECO:0000256" key="1">
    <source>
        <dbReference type="SAM" id="MobiDB-lite"/>
    </source>
</evidence>
<comment type="caution">
    <text evidence="2">The sequence shown here is derived from an EMBL/GenBank/DDBJ whole genome shotgun (WGS) entry which is preliminary data.</text>
</comment>
<dbReference type="EMBL" id="LVWA01000004">
    <property type="protein sequence ID" value="OKL40737.1"/>
    <property type="molecule type" value="Genomic_DNA"/>
</dbReference>
<accession>A0A1Q5PEU4</accession>
<dbReference type="STRING" id="1797110.A3841_12860"/>
<organism evidence="2 3">
    <name type="scientific">Pontibacter flavimaris</name>
    <dbReference type="NCBI Taxonomy" id="1797110"/>
    <lineage>
        <taxon>Bacteria</taxon>
        <taxon>Pseudomonadati</taxon>
        <taxon>Bacteroidota</taxon>
        <taxon>Cytophagia</taxon>
        <taxon>Cytophagales</taxon>
        <taxon>Hymenobacteraceae</taxon>
        <taxon>Pontibacter</taxon>
    </lineage>
</organism>
<name>A0A1Q5PEU4_9BACT</name>
<evidence type="ECO:0000313" key="3">
    <source>
        <dbReference type="Proteomes" id="UP000186551"/>
    </source>
</evidence>
<keyword evidence="3" id="KW-1185">Reference proteome</keyword>